<name>A0A645CGP2_9ZZZZ</name>
<accession>A0A645CGP2</accession>
<protein>
    <submittedName>
        <fullName evidence="1">Uncharacterized protein</fullName>
    </submittedName>
</protein>
<organism evidence="1">
    <name type="scientific">bioreactor metagenome</name>
    <dbReference type="NCBI Taxonomy" id="1076179"/>
    <lineage>
        <taxon>unclassified sequences</taxon>
        <taxon>metagenomes</taxon>
        <taxon>ecological metagenomes</taxon>
    </lineage>
</organism>
<evidence type="ECO:0000313" key="1">
    <source>
        <dbReference type="EMBL" id="MPM76126.1"/>
    </source>
</evidence>
<comment type="caution">
    <text evidence="1">The sequence shown here is derived from an EMBL/GenBank/DDBJ whole genome shotgun (WGS) entry which is preliminary data.</text>
</comment>
<proteinExistence type="predicted"/>
<reference evidence="1" key="1">
    <citation type="submission" date="2019-08" db="EMBL/GenBank/DDBJ databases">
        <authorList>
            <person name="Kucharzyk K."/>
            <person name="Murdoch R.W."/>
            <person name="Higgins S."/>
            <person name="Loffler F."/>
        </authorList>
    </citation>
    <scope>NUCLEOTIDE SEQUENCE</scope>
</reference>
<gene>
    <name evidence="1" type="ORF">SDC9_123121</name>
</gene>
<dbReference type="EMBL" id="VSSQ01027084">
    <property type="protein sequence ID" value="MPM76126.1"/>
    <property type="molecule type" value="Genomic_DNA"/>
</dbReference>
<dbReference type="AlphaFoldDB" id="A0A645CGP2"/>
<sequence length="115" mass="12322">MRVCFGDQVVHQIQARIAAADDFLGLAEQNLAEQFAAGGETRQLAVVARVDAIGNEVAVQYGSKHSVREGELCGFGLAAGQVEVEFVSAQGFVIRAGAFEFFGEGLLVHFRITHV</sequence>